<dbReference type="InterPro" id="IPR042100">
    <property type="entry name" value="Bug_dom1"/>
</dbReference>
<comment type="caution">
    <text evidence="2">The sequence shown here is derived from an EMBL/GenBank/DDBJ whole genome shotgun (WGS) entry which is preliminary data.</text>
</comment>
<accession>A0A2S6MWZ1</accession>
<protein>
    <submittedName>
        <fullName evidence="2">Uncharacterized protein</fullName>
    </submittedName>
</protein>
<dbReference type="CDD" id="cd07012">
    <property type="entry name" value="PBP2_Bug_TTT"/>
    <property type="match status" value="1"/>
</dbReference>
<name>A0A2S6MWZ1_RHOGL</name>
<dbReference type="PIRSF" id="PIRSF017082">
    <property type="entry name" value="YflP"/>
    <property type="match status" value="1"/>
</dbReference>
<evidence type="ECO:0000313" key="2">
    <source>
        <dbReference type="EMBL" id="PPQ26884.1"/>
    </source>
</evidence>
<reference evidence="2 3" key="1">
    <citation type="journal article" date="2018" name="Arch. Microbiol.">
        <title>New insights into the metabolic potential of the phototrophic purple bacterium Rhodopila globiformis DSM 161(T) from its draft genome sequence and evidence for a vanadium-dependent nitrogenase.</title>
        <authorList>
            <person name="Imhoff J.F."/>
            <person name="Rahn T."/>
            <person name="Kunzel S."/>
            <person name="Neulinger S.C."/>
        </authorList>
    </citation>
    <scope>NUCLEOTIDE SEQUENCE [LARGE SCALE GENOMIC DNA]</scope>
    <source>
        <strain evidence="2 3">DSM 161</strain>
    </source>
</reference>
<dbReference type="EMBL" id="NHRY01000264">
    <property type="protein sequence ID" value="PPQ26884.1"/>
    <property type="molecule type" value="Genomic_DNA"/>
</dbReference>
<dbReference type="Gene3D" id="3.40.190.150">
    <property type="entry name" value="Bordetella uptake gene, domain 1"/>
    <property type="match status" value="1"/>
</dbReference>
<dbReference type="InterPro" id="IPR005064">
    <property type="entry name" value="BUG"/>
</dbReference>
<dbReference type="Proteomes" id="UP000239724">
    <property type="component" value="Unassembled WGS sequence"/>
</dbReference>
<proteinExistence type="inferred from homology"/>
<dbReference type="PANTHER" id="PTHR42928">
    <property type="entry name" value="TRICARBOXYLATE-BINDING PROTEIN"/>
    <property type="match status" value="1"/>
</dbReference>
<dbReference type="SUPFAM" id="SSF53850">
    <property type="entry name" value="Periplasmic binding protein-like II"/>
    <property type="match status" value="1"/>
</dbReference>
<comment type="similarity">
    <text evidence="1">Belongs to the UPF0065 (bug) family.</text>
</comment>
<keyword evidence="3" id="KW-1185">Reference proteome</keyword>
<dbReference type="Pfam" id="PF03401">
    <property type="entry name" value="TctC"/>
    <property type="match status" value="1"/>
</dbReference>
<organism evidence="2 3">
    <name type="scientific">Rhodopila globiformis</name>
    <name type="common">Rhodopseudomonas globiformis</name>
    <dbReference type="NCBI Taxonomy" id="1071"/>
    <lineage>
        <taxon>Bacteria</taxon>
        <taxon>Pseudomonadati</taxon>
        <taxon>Pseudomonadota</taxon>
        <taxon>Alphaproteobacteria</taxon>
        <taxon>Acetobacterales</taxon>
        <taxon>Acetobacteraceae</taxon>
        <taxon>Rhodopila</taxon>
    </lineage>
</organism>
<sequence length="307" mass="32096">MQPDRARPLVMLVGAPEGSEFDWTARVFAGFLGPRLGAPEPGGVAIDVRNMPGDGGHAMLAALGDATPSGATIGWVVTPTLLARAIDRNDPGLSRRLTIVGQVQREPIAFVSPASDPLDSVQDIIRRAGEDTDAVPLGTPPPGSPPHLAALRLQELAKIRLNIITFPSNAAARQAVLAGNVSAAALGLSSVIDAVRDGDLTAIGIAAKRRFGLLPETPVLDEAGIPLSAFIRRGLAVPVGTPGDVVAMLADAVRAVAREETFRRQAEAAGIYAAWADGPGWRAQMELEQAALARLWQTEPWRSSSSG</sequence>
<dbReference type="PANTHER" id="PTHR42928:SF5">
    <property type="entry name" value="BLR1237 PROTEIN"/>
    <property type="match status" value="1"/>
</dbReference>
<gene>
    <name evidence="2" type="ORF">CCS01_28815</name>
</gene>
<dbReference type="Gene3D" id="3.40.190.10">
    <property type="entry name" value="Periplasmic binding protein-like II"/>
    <property type="match status" value="1"/>
</dbReference>
<dbReference type="AlphaFoldDB" id="A0A2S6MWZ1"/>
<evidence type="ECO:0000313" key="3">
    <source>
        <dbReference type="Proteomes" id="UP000239724"/>
    </source>
</evidence>
<evidence type="ECO:0000256" key="1">
    <source>
        <dbReference type="ARBA" id="ARBA00006987"/>
    </source>
</evidence>